<protein>
    <recommendedName>
        <fullName evidence="3">PE family protein</fullName>
    </recommendedName>
</protein>
<reference evidence="1 2" key="1">
    <citation type="submission" date="2016-12" db="EMBL/GenBank/DDBJ databases">
        <title>The draft genome sequence of Actinophytocola xinjiangensis.</title>
        <authorList>
            <person name="Wang W."/>
            <person name="Yuan L."/>
        </authorList>
    </citation>
    <scope>NUCLEOTIDE SEQUENCE [LARGE SCALE GENOMIC DNA]</scope>
    <source>
        <strain evidence="1 2">CGMCC 4.4663</strain>
    </source>
</reference>
<organism evidence="1 2">
    <name type="scientific">Actinophytocola xinjiangensis</name>
    <dbReference type="NCBI Taxonomy" id="485602"/>
    <lineage>
        <taxon>Bacteria</taxon>
        <taxon>Bacillati</taxon>
        <taxon>Actinomycetota</taxon>
        <taxon>Actinomycetes</taxon>
        <taxon>Pseudonocardiales</taxon>
        <taxon>Pseudonocardiaceae</taxon>
    </lineage>
</organism>
<gene>
    <name evidence="1" type="ORF">BLA60_19865</name>
</gene>
<evidence type="ECO:0000313" key="1">
    <source>
        <dbReference type="EMBL" id="OLF09427.1"/>
    </source>
</evidence>
<comment type="caution">
    <text evidence="1">The sequence shown here is derived from an EMBL/GenBank/DDBJ whole genome shotgun (WGS) entry which is preliminary data.</text>
</comment>
<evidence type="ECO:0000313" key="2">
    <source>
        <dbReference type="Proteomes" id="UP000185696"/>
    </source>
</evidence>
<dbReference type="AlphaFoldDB" id="A0A7Z0WKF6"/>
<evidence type="ECO:0008006" key="3">
    <source>
        <dbReference type="Google" id="ProtNLM"/>
    </source>
</evidence>
<dbReference type="EMBL" id="MSIF01000009">
    <property type="protein sequence ID" value="OLF09427.1"/>
    <property type="molecule type" value="Genomic_DNA"/>
</dbReference>
<accession>A0A7Z0WKF6</accession>
<name>A0A7Z0WKF6_9PSEU</name>
<dbReference type="Proteomes" id="UP000185696">
    <property type="component" value="Unassembled WGS sequence"/>
</dbReference>
<proteinExistence type="predicted"/>
<sequence>MDAGRLLGHIAQPTRTRASYEDTANASGGGFSFDEDTLRDLVTDWLTLADEYRESVVRTDQLILIQPPGLDFASEAQTKAVHRHTEAFLRYLAHNHDYCLRQAQNFQDALHDYLGIERRNVRDLQDAGDPERSGPLPGI</sequence>
<keyword evidence="2" id="KW-1185">Reference proteome</keyword>